<protein>
    <submittedName>
        <fullName evidence="1">Uncharacterized protein</fullName>
    </submittedName>
</protein>
<organism evidence="1 2">
    <name type="scientific">Nepenthes gracilis</name>
    <name type="common">Slender pitcher plant</name>
    <dbReference type="NCBI Taxonomy" id="150966"/>
    <lineage>
        <taxon>Eukaryota</taxon>
        <taxon>Viridiplantae</taxon>
        <taxon>Streptophyta</taxon>
        <taxon>Embryophyta</taxon>
        <taxon>Tracheophyta</taxon>
        <taxon>Spermatophyta</taxon>
        <taxon>Magnoliopsida</taxon>
        <taxon>eudicotyledons</taxon>
        <taxon>Gunneridae</taxon>
        <taxon>Pentapetalae</taxon>
        <taxon>Caryophyllales</taxon>
        <taxon>Nepenthaceae</taxon>
        <taxon>Nepenthes</taxon>
    </lineage>
</organism>
<dbReference type="EMBL" id="BSYO01000008">
    <property type="protein sequence ID" value="GMH09126.1"/>
    <property type="molecule type" value="Genomic_DNA"/>
</dbReference>
<evidence type="ECO:0000313" key="1">
    <source>
        <dbReference type="EMBL" id="GMH09126.1"/>
    </source>
</evidence>
<comment type="caution">
    <text evidence="1">The sequence shown here is derived from an EMBL/GenBank/DDBJ whole genome shotgun (WGS) entry which is preliminary data.</text>
</comment>
<dbReference type="AlphaFoldDB" id="A0AAD3SE72"/>
<evidence type="ECO:0000313" key="2">
    <source>
        <dbReference type="Proteomes" id="UP001279734"/>
    </source>
</evidence>
<keyword evidence="2" id="KW-1185">Reference proteome</keyword>
<accession>A0AAD3SE72</accession>
<name>A0AAD3SE72_NEPGR</name>
<dbReference type="Proteomes" id="UP001279734">
    <property type="component" value="Unassembled WGS sequence"/>
</dbReference>
<proteinExistence type="predicted"/>
<sequence>MPERQNKGLSKGKTLAKDPIASLDARVAKMKIAVGDTNERLNTLTLRWRSTKMSKALSAYTKEHSTPWLTLKTRR</sequence>
<reference evidence="1" key="1">
    <citation type="submission" date="2023-05" db="EMBL/GenBank/DDBJ databases">
        <title>Nepenthes gracilis genome sequencing.</title>
        <authorList>
            <person name="Fukushima K."/>
        </authorList>
    </citation>
    <scope>NUCLEOTIDE SEQUENCE</scope>
    <source>
        <strain evidence="1">SING2019-196</strain>
    </source>
</reference>
<gene>
    <name evidence="1" type="ORF">Nepgr_010966</name>
</gene>